<organism evidence="1">
    <name type="scientific">Physcomitrium patens</name>
    <name type="common">Spreading-leaved earth moss</name>
    <name type="synonym">Physcomitrella patens</name>
    <dbReference type="NCBI Taxonomy" id="3218"/>
    <lineage>
        <taxon>Eukaryota</taxon>
        <taxon>Viridiplantae</taxon>
        <taxon>Streptophyta</taxon>
        <taxon>Embryophyta</taxon>
        <taxon>Bryophyta</taxon>
        <taxon>Bryophytina</taxon>
        <taxon>Bryopsida</taxon>
        <taxon>Funariidae</taxon>
        <taxon>Funariales</taxon>
        <taxon>Funariaceae</taxon>
        <taxon>Physcomitrium</taxon>
    </lineage>
</organism>
<protein>
    <submittedName>
        <fullName evidence="1 2">Uncharacterized protein</fullName>
    </submittedName>
</protein>
<name>A0A2K1IH00_PHYPA</name>
<proteinExistence type="predicted"/>
<evidence type="ECO:0000313" key="1">
    <source>
        <dbReference type="EMBL" id="PNR28550.1"/>
    </source>
</evidence>
<dbReference type="EMBL" id="ABEU02000024">
    <property type="protein sequence ID" value="PNR28550.1"/>
    <property type="molecule type" value="Genomic_DNA"/>
</dbReference>
<reference evidence="2" key="3">
    <citation type="submission" date="2020-12" db="UniProtKB">
        <authorList>
            <consortium name="EnsemblPlants"/>
        </authorList>
    </citation>
    <scope>IDENTIFICATION</scope>
</reference>
<evidence type="ECO:0000313" key="3">
    <source>
        <dbReference type="Proteomes" id="UP000006727"/>
    </source>
</evidence>
<reference evidence="1 3" key="2">
    <citation type="journal article" date="2018" name="Plant J.">
        <title>The Physcomitrella patens chromosome-scale assembly reveals moss genome structure and evolution.</title>
        <authorList>
            <person name="Lang D."/>
            <person name="Ullrich K.K."/>
            <person name="Murat F."/>
            <person name="Fuchs J."/>
            <person name="Jenkins J."/>
            <person name="Haas F.B."/>
            <person name="Piednoel M."/>
            <person name="Gundlach H."/>
            <person name="Van Bel M."/>
            <person name="Meyberg R."/>
            <person name="Vives C."/>
            <person name="Morata J."/>
            <person name="Symeonidi A."/>
            <person name="Hiss M."/>
            <person name="Muchero W."/>
            <person name="Kamisugi Y."/>
            <person name="Saleh O."/>
            <person name="Blanc G."/>
            <person name="Decker E.L."/>
            <person name="van Gessel N."/>
            <person name="Grimwood J."/>
            <person name="Hayes R.D."/>
            <person name="Graham S.W."/>
            <person name="Gunter L.E."/>
            <person name="McDaniel S.F."/>
            <person name="Hoernstein S.N.W."/>
            <person name="Larsson A."/>
            <person name="Li F.W."/>
            <person name="Perroud P.F."/>
            <person name="Phillips J."/>
            <person name="Ranjan P."/>
            <person name="Rokshar D.S."/>
            <person name="Rothfels C.J."/>
            <person name="Schneider L."/>
            <person name="Shu S."/>
            <person name="Stevenson D.W."/>
            <person name="Thummler F."/>
            <person name="Tillich M."/>
            <person name="Villarreal Aguilar J.C."/>
            <person name="Widiez T."/>
            <person name="Wong G.K."/>
            <person name="Wymore A."/>
            <person name="Zhang Y."/>
            <person name="Zimmer A.D."/>
            <person name="Quatrano R.S."/>
            <person name="Mayer K.F.X."/>
            <person name="Goodstein D."/>
            <person name="Casacuberta J.M."/>
            <person name="Vandepoele K."/>
            <person name="Reski R."/>
            <person name="Cuming A.C."/>
            <person name="Tuskan G.A."/>
            <person name="Maumus F."/>
            <person name="Salse J."/>
            <person name="Schmutz J."/>
            <person name="Rensing S.A."/>
        </authorList>
    </citation>
    <scope>NUCLEOTIDE SEQUENCE [LARGE SCALE GENOMIC DNA]</scope>
    <source>
        <strain evidence="2 3">cv. Gransden 2004</strain>
    </source>
</reference>
<dbReference type="Proteomes" id="UP000006727">
    <property type="component" value="Chromosome 24"/>
</dbReference>
<gene>
    <name evidence="2" type="primary">LOC112276574</name>
    <name evidence="1" type="ORF">PHYPA_029142</name>
</gene>
<accession>A0A2K1IH00</accession>
<dbReference type="GeneID" id="112276574"/>
<dbReference type="EnsemblPlants" id="Pp3c24_16019V3.1">
    <property type="protein sequence ID" value="Pp3c24_16019V3.1"/>
    <property type="gene ID" value="Pp3c24_16019"/>
</dbReference>
<keyword evidence="3" id="KW-1185">Reference proteome</keyword>
<dbReference type="RefSeq" id="XP_024363754.1">
    <property type="nucleotide sequence ID" value="XM_024507986.2"/>
</dbReference>
<dbReference type="AlphaFoldDB" id="A0A2K1IH00"/>
<dbReference type="Gramene" id="Pp3c24_16019V3.1">
    <property type="protein sequence ID" value="Pp3c24_16019V3.1"/>
    <property type="gene ID" value="Pp3c24_16019"/>
</dbReference>
<reference evidence="1 3" key="1">
    <citation type="journal article" date="2008" name="Science">
        <title>The Physcomitrella genome reveals evolutionary insights into the conquest of land by plants.</title>
        <authorList>
            <person name="Rensing S."/>
            <person name="Lang D."/>
            <person name="Zimmer A."/>
            <person name="Terry A."/>
            <person name="Salamov A."/>
            <person name="Shapiro H."/>
            <person name="Nishiyama T."/>
            <person name="Perroud P.-F."/>
            <person name="Lindquist E."/>
            <person name="Kamisugi Y."/>
            <person name="Tanahashi T."/>
            <person name="Sakakibara K."/>
            <person name="Fujita T."/>
            <person name="Oishi K."/>
            <person name="Shin-I T."/>
            <person name="Kuroki Y."/>
            <person name="Toyoda A."/>
            <person name="Suzuki Y."/>
            <person name="Hashimoto A."/>
            <person name="Yamaguchi K."/>
            <person name="Sugano A."/>
            <person name="Kohara Y."/>
            <person name="Fujiyama A."/>
            <person name="Anterola A."/>
            <person name="Aoki S."/>
            <person name="Ashton N."/>
            <person name="Barbazuk W.B."/>
            <person name="Barker E."/>
            <person name="Bennetzen J."/>
            <person name="Bezanilla M."/>
            <person name="Blankenship R."/>
            <person name="Cho S.H."/>
            <person name="Dutcher S."/>
            <person name="Estelle M."/>
            <person name="Fawcett J.A."/>
            <person name="Gundlach H."/>
            <person name="Hanada K."/>
            <person name="Heyl A."/>
            <person name="Hicks K.A."/>
            <person name="Hugh J."/>
            <person name="Lohr M."/>
            <person name="Mayer K."/>
            <person name="Melkozernov A."/>
            <person name="Murata T."/>
            <person name="Nelson D."/>
            <person name="Pils B."/>
            <person name="Prigge M."/>
            <person name="Reiss B."/>
            <person name="Renner T."/>
            <person name="Rombauts S."/>
            <person name="Rushton P."/>
            <person name="Sanderfoot A."/>
            <person name="Schween G."/>
            <person name="Shiu S.-H."/>
            <person name="Stueber K."/>
            <person name="Theodoulou F.L."/>
            <person name="Tu H."/>
            <person name="Van de Peer Y."/>
            <person name="Verrier P.J."/>
            <person name="Waters E."/>
            <person name="Wood A."/>
            <person name="Yang L."/>
            <person name="Cove D."/>
            <person name="Cuming A."/>
            <person name="Hasebe M."/>
            <person name="Lucas S."/>
            <person name="Mishler D.B."/>
            <person name="Reski R."/>
            <person name="Grigoriev I."/>
            <person name="Quatrano R.S."/>
            <person name="Boore J.L."/>
        </authorList>
    </citation>
    <scope>NUCLEOTIDE SEQUENCE [LARGE SCALE GENOMIC DNA]</scope>
    <source>
        <strain evidence="2 3">cv. Gransden 2004</strain>
    </source>
</reference>
<evidence type="ECO:0000313" key="2">
    <source>
        <dbReference type="EnsemblPlants" id="Pp3c24_16019V3.1"/>
    </source>
</evidence>
<sequence>MTCLLVDGTAMLRWDVQDLHQSRRQIRHQDRKCWQFACISATVNDVTEFVERLCSFKTHTHTHTFTCSLTCRGLRNNERWKELVSLALIKHVVQAHISSIRLVFS</sequence>